<evidence type="ECO:0000256" key="3">
    <source>
        <dbReference type="ARBA" id="ARBA00023163"/>
    </source>
</evidence>
<dbReference type="GeneID" id="104613161"/>
<dbReference type="InParanoid" id="A0A1U8BNX9"/>
<feature type="compositionally biased region" description="Polar residues" evidence="4">
    <location>
        <begin position="1"/>
        <end position="19"/>
    </location>
</feature>
<dbReference type="OrthoDB" id="1926221at2759"/>
<evidence type="ECO:0000313" key="6">
    <source>
        <dbReference type="RefSeq" id="XP_010279177.1"/>
    </source>
</evidence>
<keyword evidence="3" id="KW-0804">Transcription</keyword>
<feature type="region of interest" description="Disordered" evidence="4">
    <location>
        <begin position="1"/>
        <end position="33"/>
    </location>
</feature>
<dbReference type="Proteomes" id="UP000189703">
    <property type="component" value="Unplaced"/>
</dbReference>
<sequence>MVQEEQFQSNSNSGPAGSRSSKKLKQKKIPQRGLGVAQLEKIRLEEQQKKDAAAVAVVPSSPCIVVPLPPGPPLNPYQSQSSIPFQSSPADLSSSSSLFRQTPPIPISSLDLFVPPPPLPTTTPLYGLPGNHPGGAGRGVAATMDDSAATVADGYFPTMWNSHEFTEGSKLDPGFTFRSHLQNETNNIWPRPIIMQRKQPQQQHSSSMVNVASVTSSSSELNLQMEPPSNQSYYNNYTLPLLPEEEKMVGMKRSWPFSLDNPPVPAFQCKYPPINLPICRPDDSSSCRNGGMFNYEPGSAIIREGPSGSMAPHLDWRRGLSELNQKKGVKENGALDGDFLTLGPPATGSSSKSKQPLAFPVSQQFPEFDFPPIQGSIDHQPFYSFLPPKGQIGQGAAITNDRRGEAGEAVDLNLKL</sequence>
<feature type="compositionally biased region" description="Low complexity" evidence="4">
    <location>
        <begin position="76"/>
        <end position="97"/>
    </location>
</feature>
<name>A0A1U8BNX9_NELNU</name>
<dbReference type="RefSeq" id="XP_010279177.1">
    <property type="nucleotide sequence ID" value="XM_010280875.2"/>
</dbReference>
<reference evidence="6" key="1">
    <citation type="submission" date="2025-08" db="UniProtKB">
        <authorList>
            <consortium name="RefSeq"/>
        </authorList>
    </citation>
    <scope>IDENTIFICATION</scope>
</reference>
<feature type="region of interest" description="Disordered" evidence="4">
    <location>
        <begin position="75"/>
        <end position="100"/>
    </location>
</feature>
<evidence type="ECO:0000256" key="1">
    <source>
        <dbReference type="ARBA" id="ARBA00022491"/>
    </source>
</evidence>
<keyword evidence="2" id="KW-0805">Transcription regulation</keyword>
<keyword evidence="1" id="KW-0678">Repressor</keyword>
<dbReference type="KEGG" id="nnu:104613161"/>
<dbReference type="PANTHER" id="PTHR33388:SF1">
    <property type="entry name" value="PROTEIN SPEAR2"/>
    <property type="match status" value="1"/>
</dbReference>
<dbReference type="OMA" id="TPNFREG"/>
<organism evidence="5 6">
    <name type="scientific">Nelumbo nucifera</name>
    <name type="common">Sacred lotus</name>
    <dbReference type="NCBI Taxonomy" id="4432"/>
    <lineage>
        <taxon>Eukaryota</taxon>
        <taxon>Viridiplantae</taxon>
        <taxon>Streptophyta</taxon>
        <taxon>Embryophyta</taxon>
        <taxon>Tracheophyta</taxon>
        <taxon>Spermatophyta</taxon>
        <taxon>Magnoliopsida</taxon>
        <taxon>Proteales</taxon>
        <taxon>Nelumbonaceae</taxon>
        <taxon>Nelumbo</taxon>
    </lineage>
</organism>
<dbReference type="InterPro" id="IPR040356">
    <property type="entry name" value="SPEAR"/>
</dbReference>
<protein>
    <submittedName>
        <fullName evidence="6">Uncharacterized protein LOC104613161</fullName>
    </submittedName>
</protein>
<dbReference type="GO" id="GO:0003700">
    <property type="term" value="F:DNA-binding transcription factor activity"/>
    <property type="evidence" value="ECO:0007669"/>
    <property type="project" value="InterPro"/>
</dbReference>
<accession>A0A1U8BNX9</accession>
<evidence type="ECO:0000313" key="5">
    <source>
        <dbReference type="Proteomes" id="UP000189703"/>
    </source>
</evidence>
<dbReference type="AlphaFoldDB" id="A0A1U8BNX9"/>
<evidence type="ECO:0000256" key="2">
    <source>
        <dbReference type="ARBA" id="ARBA00023015"/>
    </source>
</evidence>
<dbReference type="eggNOG" id="ENOG502QSN2">
    <property type="taxonomic scope" value="Eukaryota"/>
</dbReference>
<evidence type="ECO:0000256" key="4">
    <source>
        <dbReference type="SAM" id="MobiDB-lite"/>
    </source>
</evidence>
<proteinExistence type="predicted"/>
<gene>
    <name evidence="6" type="primary">LOC104613161</name>
</gene>
<dbReference type="PANTHER" id="PTHR33388">
    <property type="entry name" value="OS01G0212500 PROTEIN"/>
    <property type="match status" value="1"/>
</dbReference>
<keyword evidence="5" id="KW-1185">Reference proteome</keyword>
<feature type="compositionally biased region" description="Basic residues" evidence="4">
    <location>
        <begin position="20"/>
        <end position="30"/>
    </location>
</feature>